<keyword evidence="4 6" id="KW-1133">Transmembrane helix</keyword>
<dbReference type="RefSeq" id="WP_054401860.1">
    <property type="nucleotide sequence ID" value="NZ_LIUT01000001.1"/>
</dbReference>
<sequence length="333" mass="37631">MGFRVIKTAAASLLAILITDALNIPGATSAGLLAILGVDVTRKRSVRSISSRLFASLLGLLLACILFYFLGFHYWVLALYILLAFPLISRANFKEGIVTSSVVVFRVFQGEALSVGVLITQFELLIIGLGSAMLVNLVYMPNSEGAMMDIRRKVDGLFSVIFSHFSHTLRDPEHIWDGKELIEANREIEKGIEEAKRASENQMIHPDGAWNIYFYMRKEQMENIQSMIHQISQVYERLPTGVLTAEIFEQLSHDVVAEEYTGKSEGLLIELEDRFKEMELPTTREEFEVRAAILQLCRELEYYLNISKKYKAPTAKKARNSADSAVSLRDRQK</sequence>
<keyword evidence="5 6" id="KW-0472">Membrane</keyword>
<evidence type="ECO:0000256" key="4">
    <source>
        <dbReference type="ARBA" id="ARBA00022989"/>
    </source>
</evidence>
<reference evidence="9" key="1">
    <citation type="submission" date="2015-08" db="EMBL/GenBank/DDBJ databases">
        <title>Genome sequencing project for genomic taxonomy and phylogenomics of Bacillus-like bacteria.</title>
        <authorList>
            <person name="Liu B."/>
            <person name="Wang J."/>
            <person name="Zhu Y."/>
            <person name="Liu G."/>
            <person name="Chen Q."/>
            <person name="Chen Z."/>
            <person name="Lan J."/>
            <person name="Che J."/>
            <person name="Ge C."/>
            <person name="Shi H."/>
            <person name="Pan Z."/>
            <person name="Liu X."/>
        </authorList>
    </citation>
    <scope>NUCLEOTIDE SEQUENCE [LARGE SCALE GENOMIC DNA]</scope>
    <source>
        <strain evidence="9">FJAT-22460</strain>
    </source>
</reference>
<dbReference type="InterPro" id="IPR021062">
    <property type="entry name" value="ArAE_1_C"/>
</dbReference>
<dbReference type="InterPro" id="IPR010343">
    <property type="entry name" value="ArAE_1"/>
</dbReference>
<comment type="caution">
    <text evidence="8">The sequence shown here is derived from an EMBL/GenBank/DDBJ whole genome shotgun (WGS) entry which is preliminary data.</text>
</comment>
<dbReference type="PANTHER" id="PTHR40064:SF1">
    <property type="entry name" value="MEMBRANE PROTEIN"/>
    <property type="match status" value="1"/>
</dbReference>
<dbReference type="PATRIC" id="fig|1705565.3.peg.3279"/>
<evidence type="ECO:0000256" key="3">
    <source>
        <dbReference type="ARBA" id="ARBA00022692"/>
    </source>
</evidence>
<evidence type="ECO:0000313" key="8">
    <source>
        <dbReference type="EMBL" id="KOR88909.1"/>
    </source>
</evidence>
<dbReference type="Gene3D" id="1.20.120.940">
    <property type="entry name" value="Putative aromatic acid exporter, C-terminal domain"/>
    <property type="match status" value="1"/>
</dbReference>
<name>A0A0M1P4E4_9BACL</name>
<keyword evidence="9" id="KW-1185">Reference proteome</keyword>
<dbReference type="PANTHER" id="PTHR40064">
    <property type="entry name" value="MEMBRANE PROTEIN-RELATED"/>
    <property type="match status" value="1"/>
</dbReference>
<feature type="transmembrane region" description="Helical" evidence="6">
    <location>
        <begin position="113"/>
        <end position="139"/>
    </location>
</feature>
<evidence type="ECO:0000259" key="7">
    <source>
        <dbReference type="Pfam" id="PF11728"/>
    </source>
</evidence>
<evidence type="ECO:0000313" key="9">
    <source>
        <dbReference type="Proteomes" id="UP000036932"/>
    </source>
</evidence>
<keyword evidence="3 6" id="KW-0812">Transmembrane</keyword>
<dbReference type="Pfam" id="PF11728">
    <property type="entry name" value="ArAE_1_C"/>
    <property type="match status" value="1"/>
</dbReference>
<dbReference type="OrthoDB" id="357521at2"/>
<dbReference type="InterPro" id="IPR038323">
    <property type="entry name" value="ArAE_1_C_sf"/>
</dbReference>
<protein>
    <recommendedName>
        <fullName evidence="7">Putative aromatic acid exporter C-terminal domain-containing protein</fullName>
    </recommendedName>
</protein>
<dbReference type="EMBL" id="LIUT01000001">
    <property type="protein sequence ID" value="KOR88909.1"/>
    <property type="molecule type" value="Genomic_DNA"/>
</dbReference>
<evidence type="ECO:0000256" key="5">
    <source>
        <dbReference type="ARBA" id="ARBA00023136"/>
    </source>
</evidence>
<feature type="domain" description="Putative aromatic acid exporter C-terminal" evidence="7">
    <location>
        <begin position="149"/>
        <end position="307"/>
    </location>
</feature>
<keyword evidence="2" id="KW-1003">Cell membrane</keyword>
<proteinExistence type="predicted"/>
<dbReference type="Proteomes" id="UP000036932">
    <property type="component" value="Unassembled WGS sequence"/>
</dbReference>
<evidence type="ECO:0000256" key="2">
    <source>
        <dbReference type="ARBA" id="ARBA00022475"/>
    </source>
</evidence>
<organism evidence="8 9">
    <name type="scientific">Paenibacillus solani</name>
    <dbReference type="NCBI Taxonomy" id="1705565"/>
    <lineage>
        <taxon>Bacteria</taxon>
        <taxon>Bacillati</taxon>
        <taxon>Bacillota</taxon>
        <taxon>Bacilli</taxon>
        <taxon>Bacillales</taxon>
        <taxon>Paenibacillaceae</taxon>
        <taxon>Paenibacillus</taxon>
    </lineage>
</organism>
<feature type="transmembrane region" description="Helical" evidence="6">
    <location>
        <begin position="53"/>
        <end position="70"/>
    </location>
</feature>
<evidence type="ECO:0000256" key="6">
    <source>
        <dbReference type="SAM" id="Phobius"/>
    </source>
</evidence>
<dbReference type="Pfam" id="PF06081">
    <property type="entry name" value="ArAE_1"/>
    <property type="match status" value="1"/>
</dbReference>
<gene>
    <name evidence="8" type="ORF">AM231_06850</name>
</gene>
<accession>A0A0M1P4E4</accession>
<evidence type="ECO:0000256" key="1">
    <source>
        <dbReference type="ARBA" id="ARBA00004651"/>
    </source>
</evidence>
<dbReference type="InterPro" id="IPR052984">
    <property type="entry name" value="UPF0421"/>
</dbReference>
<dbReference type="GO" id="GO:0005886">
    <property type="term" value="C:plasma membrane"/>
    <property type="evidence" value="ECO:0007669"/>
    <property type="project" value="UniProtKB-SubCell"/>
</dbReference>
<comment type="subcellular location">
    <subcellularLocation>
        <location evidence="1">Cell membrane</location>
        <topology evidence="1">Multi-pass membrane protein</topology>
    </subcellularLocation>
</comment>
<dbReference type="AlphaFoldDB" id="A0A0M1P4E4"/>